<evidence type="ECO:0000313" key="8">
    <source>
        <dbReference type="Proteomes" id="UP000008694"/>
    </source>
</evidence>
<protein>
    <submittedName>
        <fullName evidence="7">Glycosyl hydrolase family protein 17</fullName>
    </submittedName>
</protein>
<gene>
    <name evidence="7" type="ORF">ARALYDRAFT_903671</name>
</gene>
<proteinExistence type="predicted"/>
<dbReference type="InterPro" id="IPR044788">
    <property type="entry name" value="X8_dom_prot"/>
</dbReference>
<sequence>MKTKMLITLFALISVAGTSEATGRLAAQQNTSIIPTYSLWCVENPYAYFTRVIWNLKWACKNGADCSPLAKGGRCQDLDYYRSRASYVFNDYYQKNPIPRNCDFGGAAVLTIQDPSNSKHFTFEKIKLKITRVPL</sequence>
<dbReference type="OrthoDB" id="1073427at2759"/>
<keyword evidence="3 5" id="KW-0732">Signal</keyword>
<dbReference type="Gene3D" id="1.20.58.1040">
    <property type="match status" value="1"/>
</dbReference>
<evidence type="ECO:0000313" key="7">
    <source>
        <dbReference type="EMBL" id="EFH58139.1"/>
    </source>
</evidence>
<keyword evidence="8" id="KW-1185">Reference proteome</keyword>
<keyword evidence="2" id="KW-0472">Membrane</keyword>
<feature type="chain" id="PRO_5003101965" evidence="5">
    <location>
        <begin position="22"/>
        <end position="135"/>
    </location>
</feature>
<comment type="subcellular location">
    <subcellularLocation>
        <location evidence="1">Cell membrane</location>
        <topology evidence="1">Lipid-anchor</topology>
        <topology evidence="1">GPI-anchor</topology>
    </subcellularLocation>
</comment>
<dbReference type="EMBL" id="GL348716">
    <property type="protein sequence ID" value="EFH58139.1"/>
    <property type="molecule type" value="Genomic_DNA"/>
</dbReference>
<dbReference type="SMART" id="SM00768">
    <property type="entry name" value="X8"/>
    <property type="match status" value="1"/>
</dbReference>
<keyword evidence="2" id="KW-0336">GPI-anchor</keyword>
<evidence type="ECO:0000256" key="5">
    <source>
        <dbReference type="SAM" id="SignalP"/>
    </source>
</evidence>
<dbReference type="Proteomes" id="UP000008694">
    <property type="component" value="Unassembled WGS sequence"/>
</dbReference>
<dbReference type="HOGENOM" id="CLU_1899081_0_0_1"/>
<evidence type="ECO:0000256" key="2">
    <source>
        <dbReference type="ARBA" id="ARBA00022622"/>
    </source>
</evidence>
<name>D7LJE5_ARALL</name>
<dbReference type="PANTHER" id="PTHR31044">
    <property type="entry name" value="BETA-1,3 GLUCANASE"/>
    <property type="match status" value="1"/>
</dbReference>
<dbReference type="PANTHER" id="PTHR31044:SF36">
    <property type="entry name" value="CARBOHYDRATE-BINDING X8 DOMAIN SUPERFAMILY PROTEIN"/>
    <property type="match status" value="1"/>
</dbReference>
<keyword evidence="7" id="KW-0378">Hydrolase</keyword>
<evidence type="ECO:0000256" key="4">
    <source>
        <dbReference type="ARBA" id="ARBA00023288"/>
    </source>
</evidence>
<feature type="signal peptide" evidence="5">
    <location>
        <begin position="1"/>
        <end position="21"/>
    </location>
</feature>
<dbReference type="STRING" id="81972.D7LJE5"/>
<dbReference type="KEGG" id="aly:9316080"/>
<dbReference type="Pfam" id="PF07983">
    <property type="entry name" value="X8"/>
    <property type="match status" value="1"/>
</dbReference>
<dbReference type="Gramene" id="scaffold_403172.1">
    <property type="protein sequence ID" value="scaffold_403172.1"/>
    <property type="gene ID" value="scaffold_403172.1"/>
</dbReference>
<dbReference type="InterPro" id="IPR012946">
    <property type="entry name" value="X8"/>
</dbReference>
<dbReference type="GO" id="GO:0009506">
    <property type="term" value="C:plasmodesma"/>
    <property type="evidence" value="ECO:0007669"/>
    <property type="project" value="UniProtKB-ARBA"/>
</dbReference>
<evidence type="ECO:0000256" key="3">
    <source>
        <dbReference type="ARBA" id="ARBA00022729"/>
    </source>
</evidence>
<keyword evidence="2" id="KW-0325">Glycoprotein</keyword>
<dbReference type="GO" id="GO:0005886">
    <property type="term" value="C:plasma membrane"/>
    <property type="evidence" value="ECO:0007669"/>
    <property type="project" value="UniProtKB-SubCell"/>
</dbReference>
<dbReference type="GO" id="GO:0016787">
    <property type="term" value="F:hydrolase activity"/>
    <property type="evidence" value="ECO:0007669"/>
    <property type="project" value="UniProtKB-KW"/>
</dbReference>
<evidence type="ECO:0000259" key="6">
    <source>
        <dbReference type="SMART" id="SM00768"/>
    </source>
</evidence>
<evidence type="ECO:0000256" key="1">
    <source>
        <dbReference type="ARBA" id="ARBA00004609"/>
    </source>
</evidence>
<reference evidence="8" key="1">
    <citation type="journal article" date="2011" name="Nat. Genet.">
        <title>The Arabidopsis lyrata genome sequence and the basis of rapid genome size change.</title>
        <authorList>
            <person name="Hu T.T."/>
            <person name="Pattyn P."/>
            <person name="Bakker E.G."/>
            <person name="Cao J."/>
            <person name="Cheng J.-F."/>
            <person name="Clark R.M."/>
            <person name="Fahlgren N."/>
            <person name="Fawcett J.A."/>
            <person name="Grimwood J."/>
            <person name="Gundlach H."/>
            <person name="Haberer G."/>
            <person name="Hollister J.D."/>
            <person name="Ossowski S."/>
            <person name="Ottilar R.P."/>
            <person name="Salamov A.A."/>
            <person name="Schneeberger K."/>
            <person name="Spannagl M."/>
            <person name="Wang X."/>
            <person name="Yang L."/>
            <person name="Nasrallah M.E."/>
            <person name="Bergelson J."/>
            <person name="Carrington J.C."/>
            <person name="Gaut B.S."/>
            <person name="Schmutz J."/>
            <person name="Mayer K.F.X."/>
            <person name="Van de Peer Y."/>
            <person name="Grigoriev I.V."/>
            <person name="Nordborg M."/>
            <person name="Weigel D."/>
            <person name="Guo Y.-L."/>
        </authorList>
    </citation>
    <scope>NUCLEOTIDE SEQUENCE [LARGE SCALE GENOMIC DNA]</scope>
    <source>
        <strain evidence="8">cv. MN47</strain>
    </source>
</reference>
<accession>D7LJE5</accession>
<feature type="domain" description="X8" evidence="6">
    <location>
        <begin position="39"/>
        <end position="121"/>
    </location>
</feature>
<dbReference type="GO" id="GO:0098552">
    <property type="term" value="C:side of membrane"/>
    <property type="evidence" value="ECO:0007669"/>
    <property type="project" value="UniProtKB-KW"/>
</dbReference>
<dbReference type="AlphaFoldDB" id="D7LJE5"/>
<keyword evidence="4" id="KW-0449">Lipoprotein</keyword>
<organism evidence="8">
    <name type="scientific">Arabidopsis lyrata subsp. lyrata</name>
    <name type="common">Lyre-leaved rock-cress</name>
    <dbReference type="NCBI Taxonomy" id="81972"/>
    <lineage>
        <taxon>Eukaryota</taxon>
        <taxon>Viridiplantae</taxon>
        <taxon>Streptophyta</taxon>
        <taxon>Embryophyta</taxon>
        <taxon>Tracheophyta</taxon>
        <taxon>Spermatophyta</taxon>
        <taxon>Magnoliopsida</taxon>
        <taxon>eudicotyledons</taxon>
        <taxon>Gunneridae</taxon>
        <taxon>Pentapetalae</taxon>
        <taxon>rosids</taxon>
        <taxon>malvids</taxon>
        <taxon>Brassicales</taxon>
        <taxon>Brassicaceae</taxon>
        <taxon>Camelineae</taxon>
        <taxon>Arabidopsis</taxon>
    </lineage>
</organism>